<dbReference type="Pfam" id="PF12920">
    <property type="entry name" value="TcdA_TcdB_pore"/>
    <property type="match status" value="1"/>
</dbReference>
<dbReference type="Gene3D" id="3.90.550.20">
    <property type="match status" value="1"/>
</dbReference>
<dbReference type="InterPro" id="IPR024770">
    <property type="entry name" value="TcdA/TcdB_cat"/>
</dbReference>
<evidence type="ECO:0000313" key="4">
    <source>
        <dbReference type="Proteomes" id="UP000526003"/>
    </source>
</evidence>
<dbReference type="InterPro" id="IPR029044">
    <property type="entry name" value="Nucleotide-diphossugar_trans"/>
</dbReference>
<proteinExistence type="predicted"/>
<dbReference type="Proteomes" id="UP000526003">
    <property type="component" value="Unassembled WGS sequence"/>
</dbReference>
<keyword evidence="4" id="KW-1185">Reference proteome</keyword>
<protein>
    <recommendedName>
        <fullName evidence="5">TcdA/TcdB catalytic glycosyltransferase domain-containing protein</fullName>
    </recommendedName>
</protein>
<dbReference type="CDD" id="cd20495">
    <property type="entry name" value="C58_PaToxP-like"/>
    <property type="match status" value="1"/>
</dbReference>
<gene>
    <name evidence="3" type="ORF">H7995_00620</name>
</gene>
<evidence type="ECO:0000259" key="1">
    <source>
        <dbReference type="Pfam" id="PF12919"/>
    </source>
</evidence>
<evidence type="ECO:0000313" key="3">
    <source>
        <dbReference type="EMBL" id="MBC2688295.1"/>
    </source>
</evidence>
<dbReference type="Pfam" id="PF12919">
    <property type="entry name" value="TcdA_TcdB"/>
    <property type="match status" value="1"/>
</dbReference>
<evidence type="ECO:0008006" key="5">
    <source>
        <dbReference type="Google" id="ProtNLM"/>
    </source>
</evidence>
<dbReference type="SUPFAM" id="SSF53448">
    <property type="entry name" value="Nucleotide-diphospho-sugar transferases"/>
    <property type="match status" value="1"/>
</dbReference>
<dbReference type="EMBL" id="JACMYG010000001">
    <property type="protein sequence ID" value="MBC2688295.1"/>
    <property type="molecule type" value="Genomic_DNA"/>
</dbReference>
<feature type="domain" description="GT44" evidence="1">
    <location>
        <begin position="112"/>
        <end position="501"/>
    </location>
</feature>
<comment type="caution">
    <text evidence="3">The sequence shown here is derived from an EMBL/GenBank/DDBJ whole genome shotgun (WGS) entry which is preliminary data.</text>
</comment>
<dbReference type="RefSeq" id="WP_185817819.1">
    <property type="nucleotide sequence ID" value="NZ_JACMYG010000001.1"/>
</dbReference>
<feature type="domain" description="TcdA/TcdB toxin pore forming" evidence="2">
    <location>
        <begin position="1054"/>
        <end position="1686"/>
    </location>
</feature>
<evidence type="ECO:0000259" key="2">
    <source>
        <dbReference type="Pfam" id="PF12920"/>
    </source>
</evidence>
<reference evidence="3 4" key="1">
    <citation type="submission" date="2020-08" db="EMBL/GenBank/DDBJ databases">
        <title>Pseudomonas sp. nov.</title>
        <authorList>
            <person name="Gieschler S."/>
            <person name="Fiedler G."/>
            <person name="Brinks E."/>
            <person name="Boehnlein C."/>
            <person name="Franz C.M.A.P."/>
            <person name="Kabisch J."/>
        </authorList>
    </citation>
    <scope>NUCLEOTIDE SEQUENCE [LARGE SCALE GENOMIC DNA]</scope>
    <source>
        <strain evidence="3 4">MBT-1</strain>
    </source>
</reference>
<dbReference type="GO" id="GO:0016757">
    <property type="term" value="F:glycosyltransferase activity"/>
    <property type="evidence" value="ECO:0007669"/>
    <property type="project" value="InterPro"/>
</dbReference>
<name>A0A7X1GA52_9PSED</name>
<organism evidence="3 4">
    <name type="scientific">Pseudomonas kielensis</name>
    <dbReference type="NCBI Taxonomy" id="2762577"/>
    <lineage>
        <taxon>Bacteria</taxon>
        <taxon>Pseudomonadati</taxon>
        <taxon>Pseudomonadota</taxon>
        <taxon>Gammaproteobacteria</taxon>
        <taxon>Pseudomonadales</taxon>
        <taxon>Pseudomonadaceae</taxon>
        <taxon>Pseudomonas</taxon>
    </lineage>
</organism>
<dbReference type="InterPro" id="IPR024769">
    <property type="entry name" value="TcdA/TcdB_pore_forming"/>
</dbReference>
<accession>A0A7X1GA52</accession>
<sequence>MEDAIVNAEERHDGFLSSTAYAQLKEELSEFSGAPDYEALDRYYLAANQASEVADKLVPVQLLQRSFDALFHQRATLPSATAEQALVGLERYTSRLAATSTLLSAGAESVPKIMHFVWVGGSEVGNIQRDYMNIWREVLAPQGYTFNLWYDRDALLAFEMNRVILDSARVHAMESGGDRETNPAALSRLIEDRARLLKWQMSTYLSQPQWAGRADEARIDLMVRAYGKDRTVLEAFRQQCLDSHLAMVGPDLRLRDAAQEFSEHFLRDVYQREIGMRGNFAAASDVVRLQALHLEGGRYSDMDYLPPLAEKLGAVDISSLKKGALIGVLQLLLNHDDSLMPGRDRQRYGDRTDTVPAEYKEALLAFARGQPGVREIFVPPQDSSVAQDGIRLGTAFGSQGSGEMNAHILAHPGSGMTQAIMQTIRFNYDCLQEVERRLAIAGIAWGDEDRLFDVAQNVINERTAEGRLTQSRLMSFKNLLSAMFTYYQDGIRTGARGTITLTGPGAAVTGLSDYTETHLGFEQLDAVRARLKLTDGYNVFTEEEMISGWTVNGTPSEWLAKEQEKWLSGKLKSRYAANLGELLREQTLTFKRGWPVVEGKPVLLTSVLQSLLNDLGEPFIRAMNDRLSGDVIFDKWVSIGFDERQQILAQTASELPSSIGAELLGNLNEALTRIAAGKLPVEHLSPLHRVVLGSLFGAQALDEVGFANAWDKAQSFAESTQDRGIVARYEQIEHMYRQQRSAAFEAGLDTHSEGVSLTERSAALKVLAFAEPLSERQWGARVAQIEARAMDEYRSAILQRGNTMREVMFQANATSARQLPQNLLVRGGGEPGRRCYPLALVMAAALEQGRGALRTLIGRLASANVAVEDPTTQRLLLTLDELRSVPMAEFGDKRGAVSLASALQTLEAKAASVSLMLNTDNHSLLVAKVVEQGSATWHFYDPNFGLYGFDKVADLQRGIERFLADGELARHYGIVDVTSDTFNLIELDGQKIANRALPSGGRVGQLLGNQGGEDASVLEPSLHLAALRARALSENARLGRGIAELEGRRWAQVIQSVTKKMIANRTLKPGFVPVYETVQPAGEGQWSLSLINSKQPQEVEHVTVDEPHLIKIKDWLRQRFEVLGNAPNDVEPHEPGAVNTMNSGFAILALMQSLRQAEGSLAEGAGTPMTLGVRLHSYVIYSQVLHGVVSDLYALIKLVQLALLDEKLIAATSSTLLGRTFGRLLGVGAGNLLALVNVGFDIYELVTADNPSARSAIAVQLSFDATGLALGLVATGSGTLAGVAGPLAVVVGGIAYGVGALAHNYLINLYRAQQVGEYFYRMKSLVAHGGWTVESGVFQPASEVVFRRVDLRAARVSLGSHLLLRGQRSGPGLPTLVGDVSQAIEINQRWGLSGHSLLPDDIKTLILPGTPQCAYGYDYQLMPGATHRHDLGFDELRELEHDSNGNRIFWFDPWTPFEYVMYALYPKYQATRVEVLLNEQCRSLYVPQMPREYHGTMSYYIGGVQGQYSLTLAPGVVAVELAALAEPATVQWVVRAAWTSETSVLFDARGLTLDGIRVEVSAESALYLELAPDRLFRVNWPAQQLELVQEQLPDNSDASELARYLTRLNHEHRLVIPYVPLYHFKVPLSDPQWPTYTNGFYETARERILYARDLPGGACAQIQLAAVKGDQVYFYHRDYPTVWRVDAITGKVNRRYRLFNPRMASSILSCHDVGEAIRVVQQVSDMNGVVFQFDYLLYPDEVDLKAITNTLSEEISSVADGFGWQGWSAFLQQFDPSDTVYDDDSPETGGDIRGWTAAFLSLQVHHGAQTLCGWLRVWDEWFVTDRELGLKSPTLLAARQMDGNSLVFYDAQARTLSLWVRQPGPVNGVLRTLLSDVDSVVTAGDTYLAQTHHGLVFEVNEEQVVLRSVNEQWLVAQEDWLAGLSVLAGQYAVSGFDILGLSDVRAQPLAARYLEGRVLLVGAEQGRRMHAVSLTHDKQALWLFAPDSGRLYRQPMLTLEQMRGLFGSGKQQVRRDDSNGWQGRWRQWLFAEVTAQGCGLRGVTREGVILELIEGQPARVTGVEQLFFDEANAAPLRKQKLTKLLARLAHASFLTTGQVGDICSWYDTQVRRRFFTTLSEEVPSAAYLGVHKGANPLLHDWRRGLMFSNRARDWWGREHDFWAKVNAALRDDEVLTIEGRGRIVDLLPLIPDGVTTLVLGYAQGLLECRVSPEAWMRLDCLIVDFDSLKPGGHLLSMELSISDHWLITLVDGHLMLIDSSDGRCLVLRGAEAHDEASRRELKLDLGFSGERLSLSLADLMAGIEPGVATSLWDHVESGNEV</sequence>